<dbReference type="AlphaFoldDB" id="A0A1M7HNW0"/>
<dbReference type="STRING" id="1120996.SAMN02746066_01475"/>
<gene>
    <name evidence="1" type="ORF">SAMN02746066_01475</name>
</gene>
<dbReference type="RefSeq" id="WP_073285338.1">
    <property type="nucleotide sequence ID" value="NZ_FRCP01000008.1"/>
</dbReference>
<evidence type="ECO:0000313" key="2">
    <source>
        <dbReference type="Proteomes" id="UP000184038"/>
    </source>
</evidence>
<protein>
    <submittedName>
        <fullName evidence="1">Uncharacterized protein</fullName>
    </submittedName>
</protein>
<keyword evidence="2" id="KW-1185">Reference proteome</keyword>
<dbReference type="EMBL" id="FRCP01000008">
    <property type="protein sequence ID" value="SHM30033.1"/>
    <property type="molecule type" value="Genomic_DNA"/>
</dbReference>
<dbReference type="Proteomes" id="UP000184038">
    <property type="component" value="Unassembled WGS sequence"/>
</dbReference>
<proteinExistence type="predicted"/>
<dbReference type="OrthoDB" id="2059607at2"/>
<organism evidence="1 2">
    <name type="scientific">Anaerosporobacter mobilis DSM 15930</name>
    <dbReference type="NCBI Taxonomy" id="1120996"/>
    <lineage>
        <taxon>Bacteria</taxon>
        <taxon>Bacillati</taxon>
        <taxon>Bacillota</taxon>
        <taxon>Clostridia</taxon>
        <taxon>Lachnospirales</taxon>
        <taxon>Lachnospiraceae</taxon>
        <taxon>Anaerosporobacter</taxon>
    </lineage>
</organism>
<name>A0A1M7HNW0_9FIRM</name>
<sequence>MAKADRDSIVHYSLRLNLKNPRHLEIHKIFKHLNQEMNKTQNQLFIAALEFYVDNVGKANLVELDKIKSNEYVTRDDIEEIKEELHASVITEARNEVIRLLGGVVAGMQQIVPKGYYPVPQGQERRFDEEDHIQDEQTIDQLADLASSWMEEDGGMGE</sequence>
<accession>A0A1M7HNW0</accession>
<reference evidence="1 2" key="1">
    <citation type="submission" date="2016-11" db="EMBL/GenBank/DDBJ databases">
        <authorList>
            <person name="Jaros S."/>
            <person name="Januszkiewicz K."/>
            <person name="Wedrychowicz H."/>
        </authorList>
    </citation>
    <scope>NUCLEOTIDE SEQUENCE [LARGE SCALE GENOMIC DNA]</scope>
    <source>
        <strain evidence="1 2">DSM 15930</strain>
    </source>
</reference>
<evidence type="ECO:0000313" key="1">
    <source>
        <dbReference type="EMBL" id="SHM30033.1"/>
    </source>
</evidence>